<dbReference type="Proteomes" id="UP001302652">
    <property type="component" value="Chromosome 2"/>
</dbReference>
<dbReference type="RefSeq" id="WP_317018234.1">
    <property type="nucleotide sequence ID" value="NZ_CP136512.1"/>
</dbReference>
<organism evidence="1 2">
    <name type="scientific">Paraburkholderia kirstenboschensis</name>
    <dbReference type="NCBI Taxonomy" id="1245436"/>
    <lineage>
        <taxon>Bacteria</taxon>
        <taxon>Pseudomonadati</taxon>
        <taxon>Pseudomonadota</taxon>
        <taxon>Betaproteobacteria</taxon>
        <taxon>Burkholderiales</taxon>
        <taxon>Burkholderiaceae</taxon>
        <taxon>Paraburkholderia</taxon>
    </lineage>
</organism>
<sequence length="304" mass="33855">MNFIIKILVVVLFMIWLPNARPANNLDIPSLSQFSPAYISTQAWLAPCGDYSGETDIETQRMVAEARRRYPKGACADVAVPSLLFKAVFFQYASIAVVGDPGSLFEIVQAQNAKLASCKNTACLKATLRDVIKKLEPIYLNSKRSAESVHDRICKVRKTIDDRAALRLGPGARSVIASIKQQCSANGALISACSSRHGNFLWADCNIDTRSSQVNSQSWLFRLTSESPVLLLHADDGSFDQTQNWCNGLPELKTEARENMGESDVVIYRFDGKKYRTHFSYILESIGSEWQIASNPVLYKIHCH</sequence>
<proteinExistence type="predicted"/>
<evidence type="ECO:0000313" key="1">
    <source>
        <dbReference type="EMBL" id="WOD15826.1"/>
    </source>
</evidence>
<gene>
    <name evidence="1" type="ORF">RW095_21555</name>
</gene>
<reference evidence="1 2" key="1">
    <citation type="submission" date="2023-10" db="EMBL/GenBank/DDBJ databases">
        <title>Surface-active antibiotics is a multifunctional adaptation for post-fire microbes.</title>
        <authorList>
            <person name="Liu M.D."/>
            <person name="Du Y."/>
            <person name="Koupaei S.K."/>
            <person name="Kim N.R."/>
            <person name="Zhang W."/>
            <person name="Traxler M.F."/>
        </authorList>
    </citation>
    <scope>NUCLEOTIDE SEQUENCE [LARGE SCALE GENOMIC DNA]</scope>
    <source>
        <strain evidence="1 2">F3</strain>
    </source>
</reference>
<keyword evidence="2" id="KW-1185">Reference proteome</keyword>
<protein>
    <submittedName>
        <fullName evidence="1">Uncharacterized protein</fullName>
    </submittedName>
</protein>
<evidence type="ECO:0000313" key="2">
    <source>
        <dbReference type="Proteomes" id="UP001302652"/>
    </source>
</evidence>
<accession>A0ABZ0EF29</accession>
<dbReference type="EMBL" id="CP136512">
    <property type="protein sequence ID" value="WOD15826.1"/>
    <property type="molecule type" value="Genomic_DNA"/>
</dbReference>
<name>A0ABZ0EF29_9BURK</name>